<organism evidence="1 2">
    <name type="scientific">Dermatophagoides farinae</name>
    <name type="common">American house dust mite</name>
    <dbReference type="NCBI Taxonomy" id="6954"/>
    <lineage>
        <taxon>Eukaryota</taxon>
        <taxon>Metazoa</taxon>
        <taxon>Ecdysozoa</taxon>
        <taxon>Arthropoda</taxon>
        <taxon>Chelicerata</taxon>
        <taxon>Arachnida</taxon>
        <taxon>Acari</taxon>
        <taxon>Acariformes</taxon>
        <taxon>Sarcoptiformes</taxon>
        <taxon>Astigmata</taxon>
        <taxon>Psoroptidia</taxon>
        <taxon>Analgoidea</taxon>
        <taxon>Pyroglyphidae</taxon>
        <taxon>Dermatophagoidinae</taxon>
        <taxon>Dermatophagoides</taxon>
    </lineage>
</organism>
<proteinExistence type="predicted"/>
<dbReference type="Proteomes" id="UP000790347">
    <property type="component" value="Unassembled WGS sequence"/>
</dbReference>
<reference evidence="1" key="2">
    <citation type="journal article" date="2022" name="Res Sq">
        <title>Comparative Genomics Reveals Insights into the Divergent Evolution of Astigmatic Mites and Household Pest Adaptations.</title>
        <authorList>
            <person name="Xiong Q."/>
            <person name="Wan A.T.-Y."/>
            <person name="Liu X.-Y."/>
            <person name="Fung C.S.-H."/>
            <person name="Xiao X."/>
            <person name="Malainual N."/>
            <person name="Hou J."/>
            <person name="Wang L."/>
            <person name="Wang M."/>
            <person name="Yang K."/>
            <person name="Cui Y."/>
            <person name="Leung E."/>
            <person name="Nong W."/>
            <person name="Shin S.-K."/>
            <person name="Au S."/>
            <person name="Jeong K.Y."/>
            <person name="Chew F.T."/>
            <person name="Hui J."/>
            <person name="Leung T.F."/>
            <person name="Tungtrongchitr A."/>
            <person name="Zhong N."/>
            <person name="Liu Z."/>
            <person name="Tsui S."/>
        </authorList>
    </citation>
    <scope>NUCLEOTIDE SEQUENCE</scope>
    <source>
        <strain evidence="1">Derf</strain>
        <tissue evidence="1">Whole organism</tissue>
    </source>
</reference>
<sequence length="179" mass="21406">MNWNGGYLQKFRPRKMTQRDLEKIKIEENIKRRQQQSKCLKEKDKQSISLKQVMPKRIIDRPLIIRSKYFEPYDNFISKSVKSIIKNDDCQDENVHPNKENDEIPFEEFAEIYPEDEINPDQNCVIFKINTDDDDDDNNNDDDKKGWSMTMSKIHHYYGIIIVLLKHVSNHLIVVYDNN</sequence>
<reference evidence="1" key="1">
    <citation type="submission" date="2013-05" db="EMBL/GenBank/DDBJ databases">
        <authorList>
            <person name="Yim A.K.Y."/>
            <person name="Chan T.F."/>
            <person name="Ji K.M."/>
            <person name="Liu X.Y."/>
            <person name="Zhou J.W."/>
            <person name="Li R.Q."/>
            <person name="Yang K.Y."/>
            <person name="Li J."/>
            <person name="Li M."/>
            <person name="Law P.T.W."/>
            <person name="Wu Y.L."/>
            <person name="Cai Z.L."/>
            <person name="Qin H."/>
            <person name="Bao Y."/>
            <person name="Leung R.K.K."/>
            <person name="Ng P.K.S."/>
            <person name="Zou J."/>
            <person name="Zhong X.J."/>
            <person name="Ran P.X."/>
            <person name="Zhong N.S."/>
            <person name="Liu Z.G."/>
            <person name="Tsui S.K.W."/>
        </authorList>
    </citation>
    <scope>NUCLEOTIDE SEQUENCE</scope>
    <source>
        <strain evidence="1">Derf</strain>
        <tissue evidence="1">Whole organism</tissue>
    </source>
</reference>
<gene>
    <name evidence="1" type="ORF">DERF_000019</name>
</gene>
<evidence type="ECO:0000313" key="1">
    <source>
        <dbReference type="EMBL" id="KAH9525886.1"/>
    </source>
</evidence>
<comment type="caution">
    <text evidence="1">The sequence shown here is derived from an EMBL/GenBank/DDBJ whole genome shotgun (WGS) entry which is preliminary data.</text>
</comment>
<dbReference type="EMBL" id="ASGP02000001">
    <property type="protein sequence ID" value="KAH9525886.1"/>
    <property type="molecule type" value="Genomic_DNA"/>
</dbReference>
<name>A0A922I6I5_DERFA</name>
<keyword evidence="2" id="KW-1185">Reference proteome</keyword>
<protein>
    <submittedName>
        <fullName evidence="1">Uncharacterized protein</fullName>
    </submittedName>
</protein>
<evidence type="ECO:0000313" key="2">
    <source>
        <dbReference type="Proteomes" id="UP000790347"/>
    </source>
</evidence>
<dbReference type="AlphaFoldDB" id="A0A922I6I5"/>
<accession>A0A922I6I5</accession>